<organism evidence="2 3">
    <name type="scientific">Microbacterium rhizosphaerae</name>
    <dbReference type="NCBI Taxonomy" id="1678237"/>
    <lineage>
        <taxon>Bacteria</taxon>
        <taxon>Bacillati</taxon>
        <taxon>Actinomycetota</taxon>
        <taxon>Actinomycetes</taxon>
        <taxon>Micrococcales</taxon>
        <taxon>Microbacteriaceae</taxon>
        <taxon>Microbacterium</taxon>
    </lineage>
</organism>
<evidence type="ECO:0000313" key="2">
    <source>
        <dbReference type="EMBL" id="WPR88542.1"/>
    </source>
</evidence>
<proteinExistence type="predicted"/>
<dbReference type="InterPro" id="IPR025443">
    <property type="entry name" value="DUF4307"/>
</dbReference>
<name>A0ABZ0SH51_9MICO</name>
<dbReference type="Pfam" id="PF14155">
    <property type="entry name" value="DUF4307"/>
    <property type="match status" value="1"/>
</dbReference>
<accession>A0ABZ0SH51</accession>
<evidence type="ECO:0000313" key="3">
    <source>
        <dbReference type="Proteomes" id="UP001323798"/>
    </source>
</evidence>
<keyword evidence="1" id="KW-0472">Membrane</keyword>
<keyword evidence="1" id="KW-1133">Transmembrane helix</keyword>
<feature type="transmembrane region" description="Helical" evidence="1">
    <location>
        <begin position="21"/>
        <end position="43"/>
    </location>
</feature>
<sequence length="131" mass="14076">MTTQDMLDERYGRRSAARSRRITLIVVIAIAAIIVAAVSWYTINDKSNSIDAEATGFRIADARSVSVTFQVTAPPGSALACVIEADDEQHGIVGWKVVQYPASSAHHRAFTETVPTVGLAVTGLVNSCWLT</sequence>
<evidence type="ECO:0000256" key="1">
    <source>
        <dbReference type="SAM" id="Phobius"/>
    </source>
</evidence>
<protein>
    <submittedName>
        <fullName evidence="2">DUF4307 domain-containing protein</fullName>
    </submittedName>
</protein>
<dbReference type="RefSeq" id="WP_320941261.1">
    <property type="nucleotide sequence ID" value="NZ_BAABEU010000006.1"/>
</dbReference>
<keyword evidence="1" id="KW-0812">Transmembrane</keyword>
<gene>
    <name evidence="2" type="ORF">SM116_12245</name>
</gene>
<keyword evidence="3" id="KW-1185">Reference proteome</keyword>
<dbReference type="EMBL" id="CP139368">
    <property type="protein sequence ID" value="WPR88542.1"/>
    <property type="molecule type" value="Genomic_DNA"/>
</dbReference>
<reference evidence="2 3" key="1">
    <citation type="submission" date="2023-11" db="EMBL/GenBank/DDBJ databases">
        <title>Genome sequence of Microbacterium rhizosphaerae KACC 19337.</title>
        <authorList>
            <person name="Choi H."/>
            <person name="Kim S."/>
            <person name="Kim Y."/>
            <person name="Kwon S.-W."/>
            <person name="Heo J."/>
        </authorList>
    </citation>
    <scope>NUCLEOTIDE SEQUENCE [LARGE SCALE GENOMIC DNA]</scope>
    <source>
        <strain evidence="2 3">KACC 19337</strain>
    </source>
</reference>
<dbReference type="Proteomes" id="UP001323798">
    <property type="component" value="Chromosome"/>
</dbReference>